<name>A0ABY6LDP7_9ARAC</name>
<dbReference type="Proteomes" id="UP001235939">
    <property type="component" value="Chromosome 16"/>
</dbReference>
<evidence type="ECO:0000313" key="4">
    <source>
        <dbReference type="Proteomes" id="UP001235939"/>
    </source>
</evidence>
<sequence>MEILNLICSTMKLERDKGIAELQRNLNTTETDSIIVFINNLKSIYGQDALTWEKKLGALLATKILIPHVKKIDDTRFLYELVTVAQTYLTDNEVRVRLAAGEVLGALCEQLGVEVYKTCHEYVFKLIEENLEREVIDAGSLSFEELKEIDNLRRKLESAGREKDGSSSPIRRTREEIFHDTSGWKCLETSMKCLQAMVDGCGAKFAPWVSQQLLDVIFRALGHTNRFVRETGFYVLGSLVACGLDEAGAITSDSPFHAEKLGIQVSQALAKGLGDNWSQVRLASSEVTRKFLLSFPTDEQRVAFYPILLPRMCLNRYYVADGVRIYSQDSWRSVARTQGKELVQRYIAQFVEYYVSQTKANNHAVREAACACIAELAAKIAKEAVAPYVPLLLQTLLECFKDDSWPVRDAACLASGNFVVCYPEEARSVIDQLYPHFFENLCDPIPSVRQGAAAALANVVKAYGEEAIKVLTPVLEQGLAGVAEQKPQSQQFSGLSLGPATYSVAKRARDNDPDIHTNQTMYSCGSLAPKMKAGGCSSGHYFRRPSEPWEKADGCVHLVAELAQISGPHSCTSLVNNLLPKMAEAATYRSYEHHVVLLESICKQNCENSLASSAATQCLCQLSAILGESIVQARVEMHDPR</sequence>
<gene>
    <name evidence="3" type="ORF">LAZ67_16001123</name>
</gene>
<evidence type="ECO:0000256" key="1">
    <source>
        <dbReference type="PROSITE-ProRule" id="PRU00103"/>
    </source>
</evidence>
<dbReference type="InterPro" id="IPR016024">
    <property type="entry name" value="ARM-type_fold"/>
</dbReference>
<feature type="repeat" description="HEAT" evidence="1">
    <location>
        <begin position="81"/>
        <end position="118"/>
    </location>
</feature>
<protein>
    <recommendedName>
        <fullName evidence="2">Dynein axonemal assembly factor 5 TPR repeats domain-containing protein</fullName>
    </recommendedName>
</protein>
<keyword evidence="4" id="KW-1185">Reference proteome</keyword>
<feature type="domain" description="Dynein axonemal assembly factor 5 TPR repeats" evidence="2">
    <location>
        <begin position="263"/>
        <end position="452"/>
    </location>
</feature>
<dbReference type="PROSITE" id="PS50077">
    <property type="entry name" value="HEAT_REPEAT"/>
    <property type="match status" value="2"/>
</dbReference>
<dbReference type="InterPro" id="IPR011989">
    <property type="entry name" value="ARM-like"/>
</dbReference>
<feature type="non-terminal residue" evidence="3">
    <location>
        <position position="1"/>
    </location>
</feature>
<dbReference type="SUPFAM" id="SSF48371">
    <property type="entry name" value="ARM repeat"/>
    <property type="match status" value="1"/>
</dbReference>
<evidence type="ECO:0000259" key="2">
    <source>
        <dbReference type="Pfam" id="PF25757"/>
    </source>
</evidence>
<dbReference type="InterPro" id="IPR052623">
    <property type="entry name" value="DAAF5"/>
</dbReference>
<evidence type="ECO:0000313" key="3">
    <source>
        <dbReference type="EMBL" id="UYV78376.1"/>
    </source>
</evidence>
<dbReference type="Pfam" id="PF25757">
    <property type="entry name" value="TPR_DNAAF5"/>
    <property type="match status" value="1"/>
</dbReference>
<dbReference type="EMBL" id="CP092878">
    <property type="protein sequence ID" value="UYV78376.1"/>
    <property type="molecule type" value="Genomic_DNA"/>
</dbReference>
<proteinExistence type="predicted"/>
<dbReference type="PANTHER" id="PTHR16216:SF2">
    <property type="entry name" value="DYNEIN AXONEMAL ASSEMBLY FACTOR 5"/>
    <property type="match status" value="1"/>
</dbReference>
<accession>A0ABY6LDP7</accession>
<dbReference type="PANTHER" id="PTHR16216">
    <property type="entry name" value="DYNEIN ASSEMBLY FACTOR 5, AXONEMAL"/>
    <property type="match status" value="1"/>
</dbReference>
<dbReference type="InterPro" id="IPR057978">
    <property type="entry name" value="TPR_DAAF5"/>
</dbReference>
<dbReference type="Gene3D" id="1.25.10.10">
    <property type="entry name" value="Leucine-rich Repeat Variant"/>
    <property type="match status" value="2"/>
</dbReference>
<reference evidence="3 4" key="1">
    <citation type="submission" date="2022-01" db="EMBL/GenBank/DDBJ databases">
        <title>A chromosomal length assembly of Cordylochernes scorpioides.</title>
        <authorList>
            <person name="Zeh D."/>
            <person name="Zeh J."/>
        </authorList>
    </citation>
    <scope>NUCLEOTIDE SEQUENCE [LARGE SCALE GENOMIC DNA]</scope>
    <source>
        <strain evidence="3">IN4F17</strain>
        <tissue evidence="3">Whole Body</tissue>
    </source>
</reference>
<organism evidence="3 4">
    <name type="scientific">Cordylochernes scorpioides</name>
    <dbReference type="NCBI Taxonomy" id="51811"/>
    <lineage>
        <taxon>Eukaryota</taxon>
        <taxon>Metazoa</taxon>
        <taxon>Ecdysozoa</taxon>
        <taxon>Arthropoda</taxon>
        <taxon>Chelicerata</taxon>
        <taxon>Arachnida</taxon>
        <taxon>Pseudoscorpiones</taxon>
        <taxon>Cheliferoidea</taxon>
        <taxon>Chernetidae</taxon>
        <taxon>Cordylochernes</taxon>
    </lineage>
</organism>
<feature type="repeat" description="HEAT" evidence="1">
    <location>
        <begin position="433"/>
        <end position="469"/>
    </location>
</feature>
<dbReference type="InterPro" id="IPR021133">
    <property type="entry name" value="HEAT_type_2"/>
</dbReference>